<dbReference type="EMBL" id="JAWDGP010006306">
    <property type="protein sequence ID" value="KAK3743461.1"/>
    <property type="molecule type" value="Genomic_DNA"/>
</dbReference>
<protein>
    <submittedName>
        <fullName evidence="2">Uncharacterized protein</fullName>
    </submittedName>
</protein>
<feature type="region of interest" description="Disordered" evidence="1">
    <location>
        <begin position="1"/>
        <end position="291"/>
    </location>
</feature>
<feature type="compositionally biased region" description="Basic and acidic residues" evidence="1">
    <location>
        <begin position="150"/>
        <end position="164"/>
    </location>
</feature>
<dbReference type="Proteomes" id="UP001283361">
    <property type="component" value="Unassembled WGS sequence"/>
</dbReference>
<feature type="compositionally biased region" description="Basic and acidic residues" evidence="1">
    <location>
        <begin position="104"/>
        <end position="116"/>
    </location>
</feature>
<comment type="caution">
    <text evidence="2">The sequence shown here is derived from an EMBL/GenBank/DDBJ whole genome shotgun (WGS) entry which is preliminary data.</text>
</comment>
<feature type="compositionally biased region" description="Basic and acidic residues" evidence="1">
    <location>
        <begin position="173"/>
        <end position="185"/>
    </location>
</feature>
<evidence type="ECO:0000256" key="1">
    <source>
        <dbReference type="SAM" id="MobiDB-lite"/>
    </source>
</evidence>
<reference evidence="2" key="1">
    <citation type="journal article" date="2023" name="G3 (Bethesda)">
        <title>A reference genome for the long-term kleptoplast-retaining sea slug Elysia crispata morphotype clarki.</title>
        <authorList>
            <person name="Eastman K.E."/>
            <person name="Pendleton A.L."/>
            <person name="Shaikh M.A."/>
            <person name="Suttiyut T."/>
            <person name="Ogas R."/>
            <person name="Tomko P."/>
            <person name="Gavelis G."/>
            <person name="Widhalm J.R."/>
            <person name="Wisecaver J.H."/>
        </authorList>
    </citation>
    <scope>NUCLEOTIDE SEQUENCE</scope>
    <source>
        <strain evidence="2">ECLA1</strain>
    </source>
</reference>
<sequence length="430" mass="48255">MPSARSGSKDQRNRSGQGRDEVRGGQLNDLDATQRQSSRSRDFDTGRRNVPVGDARHPEDNLGRSSSRDRSHDEPGMWSPPEEDPWSFRDQQGRVEPRSSFSQGRKDGSADSSSRRDGKKKKQKADKRDDRSRSRPPQNQSARNGDSEEGGERAGRSNSREPNRDYGTLQRSSSKDGKDTREKPSKKSSNKDSSSASQSPRDLKYLERNRETMARINSNGRPPSGNMPRPQDPSTGNRSRPREHSDDYRSKTQQPSSQGRGDPRPRNKNPNGSVEIPMENTRISQREAAPPYTSGGSNYVFMAELHQRLGLPPPKSSSSVVTLHTEEANSGPRQIGRVEPQPRPVAPSVDYDLDLAQQKLTRTSCRSAIADSDQIYFDEEIYSFPVEEICNINLHEHSTDHRGYLSSVGRHKSSFTCRVQMVMSHTEIIN</sequence>
<evidence type="ECO:0000313" key="3">
    <source>
        <dbReference type="Proteomes" id="UP001283361"/>
    </source>
</evidence>
<feature type="compositionally biased region" description="Basic and acidic residues" evidence="1">
    <location>
        <begin position="7"/>
        <end position="23"/>
    </location>
</feature>
<accession>A0AAE1CXP7</accession>
<proteinExistence type="predicted"/>
<dbReference type="AlphaFoldDB" id="A0AAE1CXP7"/>
<keyword evidence="3" id="KW-1185">Reference proteome</keyword>
<feature type="compositionally biased region" description="Basic and acidic residues" evidence="1">
    <location>
        <begin position="240"/>
        <end position="250"/>
    </location>
</feature>
<evidence type="ECO:0000313" key="2">
    <source>
        <dbReference type="EMBL" id="KAK3743461.1"/>
    </source>
</evidence>
<feature type="compositionally biased region" description="Basic and acidic residues" evidence="1">
    <location>
        <begin position="54"/>
        <end position="75"/>
    </location>
</feature>
<gene>
    <name evidence="2" type="ORF">RRG08_011305</name>
</gene>
<name>A0AAE1CXP7_9GAST</name>
<organism evidence="2 3">
    <name type="scientific">Elysia crispata</name>
    <name type="common">lettuce slug</name>
    <dbReference type="NCBI Taxonomy" id="231223"/>
    <lineage>
        <taxon>Eukaryota</taxon>
        <taxon>Metazoa</taxon>
        <taxon>Spiralia</taxon>
        <taxon>Lophotrochozoa</taxon>
        <taxon>Mollusca</taxon>
        <taxon>Gastropoda</taxon>
        <taxon>Heterobranchia</taxon>
        <taxon>Euthyneura</taxon>
        <taxon>Panpulmonata</taxon>
        <taxon>Sacoglossa</taxon>
        <taxon>Placobranchoidea</taxon>
        <taxon>Plakobranchidae</taxon>
        <taxon>Elysia</taxon>
    </lineage>
</organism>
<feature type="compositionally biased region" description="Basic and acidic residues" evidence="1">
    <location>
        <begin position="201"/>
        <end position="213"/>
    </location>
</feature>